<dbReference type="GO" id="GO:0004386">
    <property type="term" value="F:helicase activity"/>
    <property type="evidence" value="ECO:0007669"/>
    <property type="project" value="UniProtKB-KW"/>
</dbReference>
<dbReference type="PANTHER" id="PTHR11070">
    <property type="entry name" value="UVRD / RECB / PCRA DNA HELICASE FAMILY MEMBER"/>
    <property type="match status" value="1"/>
</dbReference>
<protein>
    <submittedName>
        <fullName evidence="8">DNA helicase IV</fullName>
    </submittedName>
</protein>
<dbReference type="EMBL" id="JAGIOC010000001">
    <property type="protein sequence ID" value="MBP2409075.1"/>
    <property type="molecule type" value="Genomic_DNA"/>
</dbReference>
<keyword evidence="1 5" id="KW-0547">Nucleotide-binding</keyword>
<keyword evidence="9" id="KW-1185">Reference proteome</keyword>
<feature type="binding site" evidence="5">
    <location>
        <begin position="257"/>
        <end position="264"/>
    </location>
    <ligand>
        <name>ATP</name>
        <dbReference type="ChEBI" id="CHEBI:30616"/>
    </ligand>
</feature>
<feature type="compositionally biased region" description="Low complexity" evidence="6">
    <location>
        <begin position="725"/>
        <end position="756"/>
    </location>
</feature>
<name>A0ABS4YJU9_9MICO</name>
<dbReference type="PROSITE" id="PS51198">
    <property type="entry name" value="UVRD_HELICASE_ATP_BIND"/>
    <property type="match status" value="1"/>
</dbReference>
<dbReference type="Proteomes" id="UP000698222">
    <property type="component" value="Unassembled WGS sequence"/>
</dbReference>
<dbReference type="RefSeq" id="WP_209890473.1">
    <property type="nucleotide sequence ID" value="NZ_BAAAJV010000018.1"/>
</dbReference>
<evidence type="ECO:0000256" key="3">
    <source>
        <dbReference type="ARBA" id="ARBA00022806"/>
    </source>
</evidence>
<gene>
    <name evidence="8" type="ORF">JOF44_001978</name>
</gene>
<feature type="region of interest" description="Disordered" evidence="6">
    <location>
        <begin position="1"/>
        <end position="71"/>
    </location>
</feature>
<evidence type="ECO:0000313" key="9">
    <source>
        <dbReference type="Proteomes" id="UP000698222"/>
    </source>
</evidence>
<comment type="caution">
    <text evidence="8">The sequence shown here is derived from an EMBL/GenBank/DDBJ whole genome shotgun (WGS) entry which is preliminary data.</text>
</comment>
<feature type="compositionally biased region" description="Basic and acidic residues" evidence="6">
    <location>
        <begin position="42"/>
        <end position="63"/>
    </location>
</feature>
<organism evidence="8 9">
    <name type="scientific">Brachybacterium fresconis</name>
    <dbReference type="NCBI Taxonomy" id="173363"/>
    <lineage>
        <taxon>Bacteria</taxon>
        <taxon>Bacillati</taxon>
        <taxon>Actinomycetota</taxon>
        <taxon>Actinomycetes</taxon>
        <taxon>Micrococcales</taxon>
        <taxon>Dermabacteraceae</taxon>
        <taxon>Brachybacterium</taxon>
    </lineage>
</organism>
<dbReference type="SUPFAM" id="SSF52540">
    <property type="entry name" value="P-loop containing nucleoside triphosphate hydrolases"/>
    <property type="match status" value="1"/>
</dbReference>
<dbReference type="Gene3D" id="3.40.50.300">
    <property type="entry name" value="P-loop containing nucleotide triphosphate hydrolases"/>
    <property type="match status" value="3"/>
</dbReference>
<dbReference type="InterPro" id="IPR027417">
    <property type="entry name" value="P-loop_NTPase"/>
</dbReference>
<evidence type="ECO:0000256" key="2">
    <source>
        <dbReference type="ARBA" id="ARBA00022801"/>
    </source>
</evidence>
<evidence type="ECO:0000256" key="4">
    <source>
        <dbReference type="ARBA" id="ARBA00022840"/>
    </source>
</evidence>
<dbReference type="InterPro" id="IPR000212">
    <property type="entry name" value="DNA_helicase_UvrD/REP"/>
</dbReference>
<proteinExistence type="predicted"/>
<reference evidence="8 9" key="1">
    <citation type="submission" date="2021-03" db="EMBL/GenBank/DDBJ databases">
        <title>Sequencing the genomes of 1000 actinobacteria strains.</title>
        <authorList>
            <person name="Klenk H.-P."/>
        </authorList>
    </citation>
    <scope>NUCLEOTIDE SEQUENCE [LARGE SCALE GENOMIC DNA]</scope>
    <source>
        <strain evidence="8 9">DSM 14564</strain>
    </source>
</reference>
<feature type="domain" description="UvrD-like helicase ATP-binding" evidence="7">
    <location>
        <begin position="236"/>
        <end position="672"/>
    </location>
</feature>
<sequence>MPESGRPISTPPNADQSASTDVAEGASTGHPANGDSTTGHASTDHASTDHASTDHSAADRAHTDPSATEQQHVDRAYARLDAELAQLLERQEDALARPAHDGVALNERDAEVRRLGARRTALQHAEHAAVFGRLDREDGLRLHIGPAGIRDGDQRLVIDWRAPAAEPFYTATARAPQGLRRRRHLSIEDRTVVHVDDDLFGDADDAADAEGVAGEGALLRALSRSRDGRMHEAVATLQAEQDAIVRAPRSGVLVVQGAPGTGKTVVALHRAAYLLYSAPEVLRRGVLVIGPSARFLHYIGDVLPALGETNVVTSTIASLLPGLDDVGPAAPEVTRLLGDAAMAETVGAFLTSLQGASSPEGRTLVWDGDEMQIPREMIERATDRARKQHEHHNDAREVFVETLLGELTTLVGEADATLLADVETGFEAEVGRLDIALDRNPDAVGPRQDEDDRADQEALTEAQLRAELAADEGVREVLDELWPHLTAEQAITWMLREGLDERTAPQLSVEQRELLAATAEEPWTVAHVPLLDEAAELLGEEDADETAAAETARRRRVDHARRVIASTPDLAGLVSAEDLAERSAEADTRDLATRALADRTWVYGHVIVDEAQELTPMQWRMLARRCPVKSMTVVGDIAQTSADLATTTWTERLAELRTTPRLEELSICYRSPRELVEAVEPLLRKLRPDARRLDAVRSTGNRPVIADGSAVESAATGVDRDEGSAADGGPDQSASSAGDAGSDQSASSAGDAGSDQRANSGADAGPGGRVGKNRGPAFDEDEQVTAWARAERGGDRCALLTPDVPGMLGVLEAAGIDASADDLRARLVVLAPEAAKGLEFDHVLVHAPDRIVEESGLATLYVALTRATATLAVMQAGPIGTDLGDAWERRSLRAARP</sequence>
<keyword evidence="4 5" id="KW-0067">ATP-binding</keyword>
<dbReference type="PANTHER" id="PTHR11070:SF45">
    <property type="entry name" value="DNA 3'-5' HELICASE"/>
    <property type="match status" value="1"/>
</dbReference>
<feature type="compositionally biased region" description="Polar residues" evidence="6">
    <location>
        <begin position="11"/>
        <end position="20"/>
    </location>
</feature>
<keyword evidence="3 5" id="KW-0347">Helicase</keyword>
<evidence type="ECO:0000313" key="8">
    <source>
        <dbReference type="EMBL" id="MBP2409075.1"/>
    </source>
</evidence>
<keyword evidence="2 5" id="KW-0378">Hydrolase</keyword>
<feature type="region of interest" description="Disordered" evidence="6">
    <location>
        <begin position="704"/>
        <end position="779"/>
    </location>
</feature>
<evidence type="ECO:0000256" key="5">
    <source>
        <dbReference type="PROSITE-ProRule" id="PRU00560"/>
    </source>
</evidence>
<dbReference type="InterPro" id="IPR014016">
    <property type="entry name" value="UvrD-like_ATP-bd"/>
</dbReference>
<evidence type="ECO:0000259" key="7">
    <source>
        <dbReference type="PROSITE" id="PS51198"/>
    </source>
</evidence>
<dbReference type="Pfam" id="PF13245">
    <property type="entry name" value="AAA_19"/>
    <property type="match status" value="1"/>
</dbReference>
<accession>A0ABS4YJU9</accession>
<evidence type="ECO:0000256" key="6">
    <source>
        <dbReference type="SAM" id="MobiDB-lite"/>
    </source>
</evidence>
<evidence type="ECO:0000256" key="1">
    <source>
        <dbReference type="ARBA" id="ARBA00022741"/>
    </source>
</evidence>